<dbReference type="RefSeq" id="WP_075607519.1">
    <property type="nucleotide sequence ID" value="NZ_CP052766.1"/>
</dbReference>
<dbReference type="PIRSF" id="PIRSF006060">
    <property type="entry name" value="AA_transporter"/>
    <property type="match status" value="1"/>
</dbReference>
<keyword evidence="5 6" id="KW-0472">Membrane</keyword>
<dbReference type="Gene3D" id="1.20.1740.10">
    <property type="entry name" value="Amino acid/polyamine transporter I"/>
    <property type="match status" value="1"/>
</dbReference>
<evidence type="ECO:0000256" key="4">
    <source>
        <dbReference type="ARBA" id="ARBA00022989"/>
    </source>
</evidence>
<dbReference type="Proteomes" id="UP000219285">
    <property type="component" value="Chromosome"/>
</dbReference>
<evidence type="ECO:0000256" key="3">
    <source>
        <dbReference type="ARBA" id="ARBA00022692"/>
    </source>
</evidence>
<organism evidence="7 8">
    <name type="scientific">Alteromonas pelagimontana</name>
    <dbReference type="NCBI Taxonomy" id="1858656"/>
    <lineage>
        <taxon>Bacteria</taxon>
        <taxon>Pseudomonadati</taxon>
        <taxon>Pseudomonadota</taxon>
        <taxon>Gammaproteobacteria</taxon>
        <taxon>Alteromonadales</taxon>
        <taxon>Alteromonadaceae</taxon>
        <taxon>Alteromonas/Salinimonas group</taxon>
        <taxon>Alteromonas</taxon>
    </lineage>
</organism>
<keyword evidence="3 6" id="KW-0812">Transmembrane</keyword>
<keyword evidence="2" id="KW-1003">Cell membrane</keyword>
<accession>A0A6M4MDL2</accession>
<feature type="transmembrane region" description="Helical" evidence="6">
    <location>
        <begin position="148"/>
        <end position="168"/>
    </location>
</feature>
<feature type="transmembrane region" description="Helical" evidence="6">
    <location>
        <begin position="268"/>
        <end position="294"/>
    </location>
</feature>
<feature type="transmembrane region" description="Helical" evidence="6">
    <location>
        <begin position="371"/>
        <end position="389"/>
    </location>
</feature>
<name>A0A6M4MDL2_9ALTE</name>
<comment type="subcellular location">
    <subcellularLocation>
        <location evidence="1">Cell membrane</location>
        <topology evidence="1">Multi-pass membrane protein</topology>
    </subcellularLocation>
</comment>
<dbReference type="Pfam" id="PF13520">
    <property type="entry name" value="AA_permease_2"/>
    <property type="match status" value="1"/>
</dbReference>
<feature type="transmembrane region" description="Helical" evidence="6">
    <location>
        <begin position="43"/>
        <end position="66"/>
    </location>
</feature>
<dbReference type="OrthoDB" id="259687at2"/>
<feature type="transmembrane region" description="Helical" evidence="6">
    <location>
        <begin position="12"/>
        <end position="37"/>
    </location>
</feature>
<dbReference type="AlphaFoldDB" id="A0A6M4MDL2"/>
<dbReference type="PANTHER" id="PTHR42770:SF7">
    <property type="entry name" value="MEMBRANE PROTEIN"/>
    <property type="match status" value="1"/>
</dbReference>
<dbReference type="InterPro" id="IPR050367">
    <property type="entry name" value="APC_superfamily"/>
</dbReference>
<feature type="transmembrane region" description="Helical" evidence="6">
    <location>
        <begin position="121"/>
        <end position="141"/>
    </location>
</feature>
<dbReference type="InterPro" id="IPR002293">
    <property type="entry name" value="AA/rel_permease1"/>
</dbReference>
<keyword evidence="4 6" id="KW-1133">Transmembrane helix</keyword>
<dbReference type="PANTHER" id="PTHR42770">
    <property type="entry name" value="AMINO ACID TRANSPORTER-RELATED"/>
    <property type="match status" value="1"/>
</dbReference>
<protein>
    <submittedName>
        <fullName evidence="7">Amino acid permease</fullName>
    </submittedName>
</protein>
<proteinExistence type="predicted"/>
<keyword evidence="8" id="KW-1185">Reference proteome</keyword>
<sequence>MTKQLIRTTQLKGALTIGLGSILGTGAYVSVGLGASIAGESLIWAILLAAFTALCNGLSSAQLAAAHPVSGGTYEYGYRFLNPASGVTAGALFIIAKSASAATAALAVAWYVNSFFAVSEWLIKASAICLLLLLTIFVLLGVRRTNRLNAVIVAASVLGLLVFIGVAFNTSVNTSAVKAPVASGSLSVFHAAALMFVAFTGYGRIATMGEEIAEPRRNIPRAVILTLIIVSVLYIMVGLAILHMGRIVTFDQNGFNIANLMNDSPWQWLVSLGGIVAMSGVVLNLVLGVSRVILAMGRRGDLPTFLAQLDKDSKSAPAATWVTFLVMAFIALTGGIESTWTLSAFTVLIYYGITNIAALKVSHEERFIPKALSVVGLISCAGLVILAALA</sequence>
<feature type="transmembrane region" description="Helical" evidence="6">
    <location>
        <begin position="87"/>
        <end position="109"/>
    </location>
</feature>
<evidence type="ECO:0000256" key="6">
    <source>
        <dbReference type="SAM" id="Phobius"/>
    </source>
</evidence>
<feature type="transmembrane region" description="Helical" evidence="6">
    <location>
        <begin position="223"/>
        <end position="248"/>
    </location>
</feature>
<dbReference type="KEGG" id="apel:CA267_010560"/>
<evidence type="ECO:0000256" key="2">
    <source>
        <dbReference type="ARBA" id="ARBA00022475"/>
    </source>
</evidence>
<feature type="transmembrane region" description="Helical" evidence="6">
    <location>
        <begin position="315"/>
        <end position="334"/>
    </location>
</feature>
<dbReference type="EMBL" id="CP052766">
    <property type="protein sequence ID" value="QJR81189.1"/>
    <property type="molecule type" value="Genomic_DNA"/>
</dbReference>
<feature type="transmembrane region" description="Helical" evidence="6">
    <location>
        <begin position="340"/>
        <end position="359"/>
    </location>
</feature>
<gene>
    <name evidence="7" type="ORF">CA267_010560</name>
</gene>
<evidence type="ECO:0000256" key="1">
    <source>
        <dbReference type="ARBA" id="ARBA00004651"/>
    </source>
</evidence>
<reference evidence="7 8" key="2">
    <citation type="submission" date="2020-04" db="EMBL/GenBank/DDBJ databases">
        <title>Complete genome sequence of Alteromonas pelagimontana 5.12T.</title>
        <authorList>
            <person name="Sinha R.K."/>
            <person name="Krishnan K.P."/>
            <person name="Kurian J.P."/>
        </authorList>
    </citation>
    <scope>NUCLEOTIDE SEQUENCE [LARGE SCALE GENOMIC DNA]</scope>
    <source>
        <strain evidence="7 8">5.12</strain>
    </source>
</reference>
<dbReference type="GO" id="GO:0022857">
    <property type="term" value="F:transmembrane transporter activity"/>
    <property type="evidence" value="ECO:0007669"/>
    <property type="project" value="InterPro"/>
</dbReference>
<reference evidence="8" key="1">
    <citation type="submission" date="2014-12" db="EMBL/GenBank/DDBJ databases">
        <title>Complete genome sequence of a multi-drug resistant Klebsiella pneumoniae.</title>
        <authorList>
            <person name="Hua X."/>
            <person name="Chen Q."/>
            <person name="Li X."/>
            <person name="Feng Y."/>
            <person name="Ruan Z."/>
            <person name="Yu Y."/>
        </authorList>
    </citation>
    <scope>NUCLEOTIDE SEQUENCE [LARGE SCALE GENOMIC DNA]</scope>
    <source>
        <strain evidence="8">5.12</strain>
    </source>
</reference>
<feature type="transmembrane region" description="Helical" evidence="6">
    <location>
        <begin position="180"/>
        <end position="202"/>
    </location>
</feature>
<evidence type="ECO:0000313" key="8">
    <source>
        <dbReference type="Proteomes" id="UP000219285"/>
    </source>
</evidence>
<evidence type="ECO:0000256" key="5">
    <source>
        <dbReference type="ARBA" id="ARBA00023136"/>
    </source>
</evidence>
<evidence type="ECO:0000313" key="7">
    <source>
        <dbReference type="EMBL" id="QJR81189.1"/>
    </source>
</evidence>
<dbReference type="GO" id="GO:0005886">
    <property type="term" value="C:plasma membrane"/>
    <property type="evidence" value="ECO:0007669"/>
    <property type="project" value="UniProtKB-SubCell"/>
</dbReference>